<dbReference type="Proteomes" id="UP000184749">
    <property type="component" value="Chromosome"/>
</dbReference>
<dbReference type="STRING" id="56730.IE4872_CH01618"/>
<protein>
    <submittedName>
        <fullName evidence="1">Uncharacterized protein</fullName>
    </submittedName>
</protein>
<evidence type="ECO:0000313" key="2">
    <source>
        <dbReference type="Proteomes" id="UP000184749"/>
    </source>
</evidence>
<proteinExistence type="predicted"/>
<gene>
    <name evidence="1" type="ORF">IE4872_CH01618</name>
</gene>
<dbReference type="AlphaFoldDB" id="A0A1L5NH95"/>
<accession>A0A1L5NH95</accession>
<sequence length="195" mass="22798">MSLAYFARNVRSGERSRRKMRREGYNMRGDQLWTNSERQVLLELRGDYDAMSKRLPHRSLNALYGQCAKMRLRKSIHVWTAADISKLRKLYPRASVEEICGALPHSTWVNIQQVARYRGFRRLRRPYKVTGIPALDDVRARCYEIGWSMRDLDKAARTGRYFSRAGWVGKKRINHRALGRAIEALDGVVQAQWND</sequence>
<name>A0A1L5NH95_9HYPH</name>
<evidence type="ECO:0000313" key="1">
    <source>
        <dbReference type="EMBL" id="APO67260.1"/>
    </source>
</evidence>
<reference evidence="1 2" key="1">
    <citation type="submission" date="2016-09" db="EMBL/GenBank/DDBJ databases">
        <title>The complete genome sequences of Rhizobium gallicum, symbiovars gallicum and phaseoli, symbionts associated to common bean (Phaseolus vulgaris).</title>
        <authorList>
            <person name="Bustos P."/>
            <person name="Santamaria R.I."/>
            <person name="Perez-Carrascal O.M."/>
            <person name="Juarez S."/>
            <person name="Lozano L."/>
            <person name="Martinez-Flores I."/>
            <person name="Martinez-Romero E."/>
            <person name="Cevallos M."/>
            <person name="Romero D."/>
            <person name="Davila G."/>
            <person name="Gonzalez V."/>
        </authorList>
    </citation>
    <scope>NUCLEOTIDE SEQUENCE [LARGE SCALE GENOMIC DNA]</scope>
    <source>
        <strain evidence="1 2">IE4872</strain>
    </source>
</reference>
<organism evidence="1 2">
    <name type="scientific">Rhizobium gallicum</name>
    <dbReference type="NCBI Taxonomy" id="56730"/>
    <lineage>
        <taxon>Bacteria</taxon>
        <taxon>Pseudomonadati</taxon>
        <taxon>Pseudomonadota</taxon>
        <taxon>Alphaproteobacteria</taxon>
        <taxon>Hyphomicrobiales</taxon>
        <taxon>Rhizobiaceae</taxon>
        <taxon>Rhizobium/Agrobacterium group</taxon>
        <taxon>Rhizobium</taxon>
    </lineage>
</organism>
<dbReference type="EMBL" id="CP017101">
    <property type="protein sequence ID" value="APO67260.1"/>
    <property type="molecule type" value="Genomic_DNA"/>
</dbReference>